<dbReference type="Gene3D" id="3.30.1380.10">
    <property type="match status" value="1"/>
</dbReference>
<dbReference type="InterPro" id="IPR009045">
    <property type="entry name" value="Zn_M74/Hedgehog-like"/>
</dbReference>
<sequence>MQADWLYNADEVDALPADRLRARSNTDARQLARAQLLLRRKRDGRFIATLERGTAGYLLRPIGAGCSGLARGIGQLLACLGLRPRGPIQSHRLTRLAHLPRQHTALPPLEPSVVRLLRDLAGLGIDALAYAEQTGLPLMAEPPRLRFAGTDRYGRPLWLLAGCGQAWQRLRAAARDEGVQLEAISGFRGYDYQRGIIERKLRRGQGIEQILAVNAAPGFSEHHTGRALDIGTPGEPAAEESFEHTPAFAWLCQRAADFEFRLSYPRDNPHGIVYEPWHWFWTGEGA</sequence>
<dbReference type="InterPro" id="IPR052179">
    <property type="entry name" value="DD-CPase-like"/>
</dbReference>
<dbReference type="RefSeq" id="WP_248209205.1">
    <property type="nucleotide sequence ID" value="NZ_JALNMH010000008.1"/>
</dbReference>
<keyword evidence="2" id="KW-0645">Protease</keyword>
<reference evidence="2" key="1">
    <citation type="submission" date="2022-04" db="EMBL/GenBank/DDBJ databases">
        <title>Lysobacter sp. CAU 1642 isolated from sea sand.</title>
        <authorList>
            <person name="Kim W."/>
        </authorList>
    </citation>
    <scope>NUCLEOTIDE SEQUENCE</scope>
    <source>
        <strain evidence="2">CAU 1642</strain>
    </source>
</reference>
<accession>A0ABT0GHX8</accession>
<name>A0ABT0GHX8_9GAMM</name>
<comment type="caution">
    <text evidence="2">The sequence shown here is derived from an EMBL/GenBank/DDBJ whole genome shotgun (WGS) entry which is preliminary data.</text>
</comment>
<dbReference type="SUPFAM" id="SSF55166">
    <property type="entry name" value="Hedgehog/DD-peptidase"/>
    <property type="match status" value="1"/>
</dbReference>
<keyword evidence="2" id="KW-0378">Hydrolase</keyword>
<gene>
    <name evidence="2" type="ORF">M0G41_10795</name>
</gene>
<dbReference type="GO" id="GO:0004180">
    <property type="term" value="F:carboxypeptidase activity"/>
    <property type="evidence" value="ECO:0007669"/>
    <property type="project" value="UniProtKB-KW"/>
</dbReference>
<dbReference type="Pfam" id="PF02557">
    <property type="entry name" value="VanY"/>
    <property type="match status" value="1"/>
</dbReference>
<dbReference type="PANTHER" id="PTHR34385:SF1">
    <property type="entry name" value="PEPTIDOGLYCAN L-ALANYL-D-GLUTAMATE ENDOPEPTIDASE CWLK"/>
    <property type="match status" value="1"/>
</dbReference>
<keyword evidence="2" id="KW-0121">Carboxypeptidase</keyword>
<keyword evidence="3" id="KW-1185">Reference proteome</keyword>
<dbReference type="InterPro" id="IPR003709">
    <property type="entry name" value="VanY-like_core_dom"/>
</dbReference>
<dbReference type="PANTHER" id="PTHR34385">
    <property type="entry name" value="D-ALANYL-D-ALANINE CARBOXYPEPTIDASE"/>
    <property type="match status" value="1"/>
</dbReference>
<dbReference type="CDD" id="cd14852">
    <property type="entry name" value="LD-carboxypeptidase"/>
    <property type="match status" value="1"/>
</dbReference>
<organism evidence="2 3">
    <name type="scientific">Pseudomarimonas salicorniae</name>
    <dbReference type="NCBI Taxonomy" id="2933270"/>
    <lineage>
        <taxon>Bacteria</taxon>
        <taxon>Pseudomonadati</taxon>
        <taxon>Pseudomonadota</taxon>
        <taxon>Gammaproteobacteria</taxon>
        <taxon>Lysobacterales</taxon>
        <taxon>Lysobacteraceae</taxon>
        <taxon>Pseudomarimonas</taxon>
    </lineage>
</organism>
<protein>
    <submittedName>
        <fullName evidence="2">D-alanyl-D-alanine carboxypeptidase family protein</fullName>
    </submittedName>
</protein>
<dbReference type="EMBL" id="JALNMH010000008">
    <property type="protein sequence ID" value="MCK7594157.1"/>
    <property type="molecule type" value="Genomic_DNA"/>
</dbReference>
<dbReference type="Proteomes" id="UP001431449">
    <property type="component" value="Unassembled WGS sequence"/>
</dbReference>
<evidence type="ECO:0000313" key="2">
    <source>
        <dbReference type="EMBL" id="MCK7594157.1"/>
    </source>
</evidence>
<feature type="domain" description="D-alanyl-D-alanine carboxypeptidase-like core" evidence="1">
    <location>
        <begin position="163"/>
        <end position="283"/>
    </location>
</feature>
<proteinExistence type="predicted"/>
<evidence type="ECO:0000259" key="1">
    <source>
        <dbReference type="Pfam" id="PF02557"/>
    </source>
</evidence>
<dbReference type="InterPro" id="IPR058193">
    <property type="entry name" value="VanY/YodJ_core_dom"/>
</dbReference>
<evidence type="ECO:0000313" key="3">
    <source>
        <dbReference type="Proteomes" id="UP001431449"/>
    </source>
</evidence>